<dbReference type="GO" id="GO:0006302">
    <property type="term" value="P:double-strand break repair"/>
    <property type="evidence" value="ECO:0007669"/>
    <property type="project" value="TreeGrafter"/>
</dbReference>
<evidence type="ECO:0000256" key="1">
    <source>
        <dbReference type="SAM" id="SignalP"/>
    </source>
</evidence>
<keyword evidence="3" id="KW-1185">Reference proteome</keyword>
<comment type="caution">
    <text evidence="2">The sequence shown here is derived from an EMBL/GenBank/DDBJ whole genome shotgun (WGS) entry which is preliminary data.</text>
</comment>
<accession>A0A816CXA6</accession>
<organism evidence="2 3">
    <name type="scientific">Rotaria sordida</name>
    <dbReference type="NCBI Taxonomy" id="392033"/>
    <lineage>
        <taxon>Eukaryota</taxon>
        <taxon>Metazoa</taxon>
        <taxon>Spiralia</taxon>
        <taxon>Gnathifera</taxon>
        <taxon>Rotifera</taxon>
        <taxon>Eurotatoria</taxon>
        <taxon>Bdelloidea</taxon>
        <taxon>Philodinida</taxon>
        <taxon>Philodinidae</taxon>
        <taxon>Rotaria</taxon>
    </lineage>
</organism>
<gene>
    <name evidence="2" type="ORF">JXQ802_LOCUS51531</name>
</gene>
<dbReference type="GO" id="GO:0070192">
    <property type="term" value="P:chromosome organization involved in meiotic cell cycle"/>
    <property type="evidence" value="ECO:0007669"/>
    <property type="project" value="TreeGrafter"/>
</dbReference>
<feature type="signal peptide" evidence="1">
    <location>
        <begin position="1"/>
        <end position="20"/>
    </location>
</feature>
<name>A0A816CXA6_9BILA</name>
<dbReference type="GO" id="GO:0000722">
    <property type="term" value="P:telomere maintenance via recombination"/>
    <property type="evidence" value="ECO:0007669"/>
    <property type="project" value="TreeGrafter"/>
</dbReference>
<dbReference type="AlphaFoldDB" id="A0A816CXA6"/>
<evidence type="ECO:0000313" key="3">
    <source>
        <dbReference type="Proteomes" id="UP000663870"/>
    </source>
</evidence>
<dbReference type="GO" id="GO:0003691">
    <property type="term" value="F:double-stranded telomeric DNA binding"/>
    <property type="evidence" value="ECO:0007669"/>
    <property type="project" value="TreeGrafter"/>
</dbReference>
<dbReference type="GO" id="GO:0043047">
    <property type="term" value="F:single-stranded telomeric DNA binding"/>
    <property type="evidence" value="ECO:0007669"/>
    <property type="project" value="TreeGrafter"/>
</dbReference>
<feature type="chain" id="PRO_5032906885" evidence="1">
    <location>
        <begin position="21"/>
        <end position="113"/>
    </location>
</feature>
<dbReference type="GO" id="GO:0000794">
    <property type="term" value="C:condensed nuclear chromosome"/>
    <property type="evidence" value="ECO:0007669"/>
    <property type="project" value="TreeGrafter"/>
</dbReference>
<dbReference type="GO" id="GO:0051880">
    <property type="term" value="F:G-quadruplex DNA binding"/>
    <property type="evidence" value="ECO:0007669"/>
    <property type="project" value="TreeGrafter"/>
</dbReference>
<dbReference type="EMBL" id="CAJNOL010007506">
    <property type="protein sequence ID" value="CAF1628918.1"/>
    <property type="molecule type" value="Genomic_DNA"/>
</dbReference>
<dbReference type="GO" id="GO:0030870">
    <property type="term" value="C:Mre11 complex"/>
    <property type="evidence" value="ECO:0007669"/>
    <property type="project" value="TreeGrafter"/>
</dbReference>
<proteinExistence type="predicted"/>
<evidence type="ECO:0000313" key="2">
    <source>
        <dbReference type="EMBL" id="CAF1628918.1"/>
    </source>
</evidence>
<dbReference type="GO" id="GO:0007004">
    <property type="term" value="P:telomere maintenance via telomerase"/>
    <property type="evidence" value="ECO:0007669"/>
    <property type="project" value="TreeGrafter"/>
</dbReference>
<dbReference type="PANTHER" id="PTHR18867:SF12">
    <property type="entry name" value="DNA REPAIR PROTEIN RAD50"/>
    <property type="match status" value="1"/>
</dbReference>
<sequence>MNMLMVLAVCYLTIGDLVHPWSTGDKQDRLREVPDEKETMIVPNAHLPATSNNGIVKSRANLKNFQLIIITHDEDFVDSLGKSAYAEKCYRVSKTHNGLSKIDVCNITSFGAH</sequence>
<dbReference type="PANTHER" id="PTHR18867">
    <property type="entry name" value="RAD50"/>
    <property type="match status" value="1"/>
</dbReference>
<keyword evidence="1" id="KW-0732">Signal</keyword>
<dbReference type="Proteomes" id="UP000663870">
    <property type="component" value="Unassembled WGS sequence"/>
</dbReference>
<reference evidence="2" key="1">
    <citation type="submission" date="2021-02" db="EMBL/GenBank/DDBJ databases">
        <authorList>
            <person name="Nowell W R."/>
        </authorList>
    </citation>
    <scope>NUCLEOTIDE SEQUENCE</scope>
</reference>
<protein>
    <submittedName>
        <fullName evidence="2">Uncharacterized protein</fullName>
    </submittedName>
</protein>